<keyword evidence="1" id="KW-1133">Transmembrane helix</keyword>
<dbReference type="EMBL" id="JASUBT010000006">
    <property type="protein sequence ID" value="MDL4936028.1"/>
    <property type="molecule type" value="Genomic_DNA"/>
</dbReference>
<sequence>MPDLVKFVLVILVIWVIYQLVTSVLFSLSQKAVKKRLKSNKMTDQQLVNLYHSVAKSNQYNTMQAIFSYGIFYKSHEKQSNEVYKLYRDEMEKRNLL</sequence>
<evidence type="ECO:0000313" key="9">
    <source>
        <dbReference type="Proteomes" id="UP000516696"/>
    </source>
</evidence>
<dbReference type="AlphaFoldDB" id="A0A1L8U223"/>
<dbReference type="Proteomes" id="UP001183682">
    <property type="component" value="Unassembled WGS sequence"/>
</dbReference>
<keyword evidence="7" id="KW-1185">Reference proteome</keyword>
<reference evidence="6 7" key="1">
    <citation type="submission" date="2018-06" db="EMBL/GenBank/DDBJ databases">
        <authorList>
            <consortium name="Pathogen Informatics"/>
            <person name="Doyle S."/>
        </authorList>
    </citation>
    <scope>NUCLEOTIDE SEQUENCE [LARGE SCALE GENOMIC DNA]</scope>
    <source>
        <strain evidence="6 7">NCTC12360</strain>
    </source>
</reference>
<dbReference type="GeneID" id="93225303"/>
<reference evidence="3" key="4">
    <citation type="submission" date="2023-03" db="EMBL/GenBank/DDBJ databases">
        <authorList>
            <person name="Shen W."/>
            <person name="Cai J."/>
        </authorList>
    </citation>
    <scope>NUCLEOTIDE SEQUENCE</scope>
    <source>
        <strain evidence="3">K69-2</strain>
    </source>
</reference>
<keyword evidence="1" id="KW-0472">Membrane</keyword>
<keyword evidence="1" id="KW-0812">Transmembrane</keyword>
<evidence type="ECO:0000256" key="1">
    <source>
        <dbReference type="SAM" id="Phobius"/>
    </source>
</evidence>
<proteinExistence type="predicted"/>
<feature type="transmembrane region" description="Helical" evidence="1">
    <location>
        <begin position="6"/>
        <end position="28"/>
    </location>
</feature>
<gene>
    <name evidence="5" type="ORF">EGM181_03995</name>
    <name evidence="4" type="ORF">GTI89_02795</name>
    <name evidence="6" type="ORF">NCTC12360_01772</name>
    <name evidence="3" type="ORF">P7E30_08085</name>
    <name evidence="2" type="ORF">QRX88_09905</name>
</gene>
<dbReference type="Proteomes" id="UP000439965">
    <property type="component" value="Unassembled WGS sequence"/>
</dbReference>
<accession>A0A1L8U223</accession>
<evidence type="ECO:0000313" key="5">
    <source>
        <dbReference type="EMBL" id="QOG26476.1"/>
    </source>
</evidence>
<dbReference type="RefSeq" id="WP_005471757.1">
    <property type="nucleotide sequence ID" value="NZ_BSYC01000002.1"/>
</dbReference>
<protein>
    <submittedName>
        <fullName evidence="4">Uncharacterized protein</fullName>
    </submittedName>
</protein>
<name>A0A1L8U223_ENTGA</name>
<dbReference type="Proteomes" id="UP001241571">
    <property type="component" value="Unassembled WGS sequence"/>
</dbReference>
<dbReference type="EMBL" id="JARPZN010000004">
    <property type="protein sequence ID" value="MDT2690163.1"/>
    <property type="molecule type" value="Genomic_DNA"/>
</dbReference>
<dbReference type="EMBL" id="UFYW01000001">
    <property type="protein sequence ID" value="STD83308.1"/>
    <property type="molecule type" value="Genomic_DNA"/>
</dbReference>
<evidence type="ECO:0000313" key="10">
    <source>
        <dbReference type="Proteomes" id="UP001241571"/>
    </source>
</evidence>
<dbReference type="Proteomes" id="UP000516696">
    <property type="component" value="Chromosome"/>
</dbReference>
<reference evidence="2 10" key="5">
    <citation type="submission" date="2023-06" db="EMBL/GenBank/DDBJ databases">
        <title>Acute promotion of culturable opportunistic pathogens and persistent increase of antibiotic resistance following antibiotic exposure in mouse gut microbiota.</title>
        <authorList>
            <person name="Li L."/>
            <person name="Wang B."/>
            <person name="Sun Y."/>
            <person name="Wang M."/>
            <person name="Xu H."/>
        </authorList>
    </citation>
    <scope>NUCLEOTIDE SEQUENCE [LARGE SCALE GENOMIC DNA]</scope>
    <source>
        <strain evidence="2 10">CRI2_2</strain>
    </source>
</reference>
<reference evidence="4 8" key="2">
    <citation type="submission" date="2019-04" db="EMBL/GenBank/DDBJ databases">
        <title>Step-wise assembly of the neonatal virome modulated by breast feeding.</title>
        <authorList>
            <person name="Liang G."/>
            <person name="Bushman F."/>
        </authorList>
    </citation>
    <scope>NUCLEOTIDE SEQUENCE [LARGE SCALE GENOMIC DNA]</scope>
    <source>
        <strain evidence="4 8">E3404</strain>
    </source>
</reference>
<evidence type="ECO:0000313" key="6">
    <source>
        <dbReference type="EMBL" id="STD83308.1"/>
    </source>
</evidence>
<dbReference type="EMBL" id="WVTI01000002">
    <property type="protein sequence ID" value="MXS25005.1"/>
    <property type="molecule type" value="Genomic_DNA"/>
</dbReference>
<evidence type="ECO:0000313" key="4">
    <source>
        <dbReference type="EMBL" id="MXS25005.1"/>
    </source>
</evidence>
<evidence type="ECO:0000313" key="3">
    <source>
        <dbReference type="EMBL" id="MDT2690163.1"/>
    </source>
</evidence>
<evidence type="ECO:0000313" key="7">
    <source>
        <dbReference type="Proteomes" id="UP000254807"/>
    </source>
</evidence>
<dbReference type="OrthoDB" id="2200353at2"/>
<organism evidence="4 8">
    <name type="scientific">Enterococcus gallinarum</name>
    <dbReference type="NCBI Taxonomy" id="1353"/>
    <lineage>
        <taxon>Bacteria</taxon>
        <taxon>Bacillati</taxon>
        <taxon>Bacillota</taxon>
        <taxon>Bacilli</taxon>
        <taxon>Lactobacillales</taxon>
        <taxon>Enterococcaceae</taxon>
        <taxon>Enterococcus</taxon>
    </lineage>
</organism>
<evidence type="ECO:0000313" key="8">
    <source>
        <dbReference type="Proteomes" id="UP000439965"/>
    </source>
</evidence>
<reference evidence="5 9" key="3">
    <citation type="submission" date="2020-03" db="EMBL/GenBank/DDBJ databases">
        <title>Characterization of ganglioside-mimicking enterococci.</title>
        <authorList>
            <person name="Patry R.T."/>
            <person name="Nothaft H."/>
            <person name="Bridger R."/>
            <person name="Shajahan A."/>
            <person name="Huynh S."/>
            <person name="Sanchez S."/>
            <person name="Azadi P."/>
            <person name="Cooper K."/>
            <person name="Miller W.G."/>
            <person name="Parker C.T."/>
            <person name="Wells L."/>
            <person name="Szymanski C.M."/>
        </authorList>
    </citation>
    <scope>NUCLEOTIDE SEQUENCE [LARGE SCALE GENOMIC DNA]</scope>
    <source>
        <strain evidence="5 9">EGM181</strain>
    </source>
</reference>
<evidence type="ECO:0000313" key="2">
    <source>
        <dbReference type="EMBL" id="MDL4936028.1"/>
    </source>
</evidence>
<dbReference type="Proteomes" id="UP000254807">
    <property type="component" value="Unassembled WGS sequence"/>
</dbReference>
<dbReference type="EMBL" id="CP050485">
    <property type="protein sequence ID" value="QOG26476.1"/>
    <property type="molecule type" value="Genomic_DNA"/>
</dbReference>